<dbReference type="GO" id="GO:0005524">
    <property type="term" value="F:ATP binding"/>
    <property type="evidence" value="ECO:0007669"/>
    <property type="project" value="InterPro"/>
</dbReference>
<reference evidence="2 3" key="1">
    <citation type="submission" date="2017-11" db="EMBL/GenBank/DDBJ databases">
        <title>The genome of Rhizophagus clarus HR1 reveals common genetic basis of auxotrophy among arbuscular mycorrhizal fungi.</title>
        <authorList>
            <person name="Kobayashi Y."/>
        </authorList>
    </citation>
    <scope>NUCLEOTIDE SEQUENCE [LARGE SCALE GENOMIC DNA]</scope>
    <source>
        <strain evidence="2 3">HR1</strain>
    </source>
</reference>
<sequence length="436" mass="51297">MSETNETEKNIFCPDCKNKTWDKWCQNCNSKRLKQDFSKWTSGNELIDKFIREAQLKAKNHLEVIEWIPYNRLRNIQYLDEGGFSTIYKAILLDGFINKWDEKNQQWKRYSNDIKDKDYEDAKKGGITSPLNENEKHGHTVVLKSLNNSSNINDDFLNEWRNYMIYIYSEDHYKLLSIKLYGITQDPETLNYMIVMEHMEFGSLRTNLMVKKCNPVDKYYNLYYITQSLSALHNSKLVHGDLHSGNILLSNNMIAHISDFGLSKPVGKLTKSNEVYGVLPYIAPEVLRRKSYTKAADIYSLGIIMWEMTSGIPAFNDVAHDHYLMLEICRGKRPEIKEVRKVFDDIENQKKFECLEKEYMELMIRCWDSDPDKRPTAAELHKHFREWYGAIIIPKTSLPDDEVIIRNHPLSCYKSRKFDYISVSENLDLEDCRIPQ</sequence>
<dbReference type="PROSITE" id="PS50011">
    <property type="entry name" value="PROTEIN_KINASE_DOM"/>
    <property type="match status" value="1"/>
</dbReference>
<dbReference type="Gene3D" id="1.10.510.10">
    <property type="entry name" value="Transferase(Phosphotransferase) domain 1"/>
    <property type="match status" value="1"/>
</dbReference>
<evidence type="ECO:0000259" key="1">
    <source>
        <dbReference type="PROSITE" id="PS50011"/>
    </source>
</evidence>
<dbReference type="AlphaFoldDB" id="A0A2Z6RUR9"/>
<dbReference type="PANTHER" id="PTHR44329">
    <property type="entry name" value="SERINE/THREONINE-PROTEIN KINASE TNNI3K-RELATED"/>
    <property type="match status" value="1"/>
</dbReference>
<dbReference type="STRING" id="94130.A0A2Z6RUR9"/>
<dbReference type="Proteomes" id="UP000247702">
    <property type="component" value="Unassembled WGS sequence"/>
</dbReference>
<dbReference type="InterPro" id="IPR000719">
    <property type="entry name" value="Prot_kinase_dom"/>
</dbReference>
<dbReference type="InterPro" id="IPR051681">
    <property type="entry name" value="Ser/Thr_Kinases-Pseudokinases"/>
</dbReference>
<proteinExistence type="predicted"/>
<dbReference type="SUPFAM" id="SSF56112">
    <property type="entry name" value="Protein kinase-like (PK-like)"/>
    <property type="match status" value="1"/>
</dbReference>
<feature type="domain" description="Protein kinase" evidence="1">
    <location>
        <begin position="73"/>
        <end position="388"/>
    </location>
</feature>
<dbReference type="Gene3D" id="1.10.10.1010">
    <property type="entry name" value="Intein homing endonuclease, domain IV"/>
    <property type="match status" value="1"/>
</dbReference>
<evidence type="ECO:0000313" key="3">
    <source>
        <dbReference type="Proteomes" id="UP000247702"/>
    </source>
</evidence>
<comment type="caution">
    <text evidence="2">The sequence shown here is derived from an EMBL/GenBank/DDBJ whole genome shotgun (WGS) entry which is preliminary data.</text>
</comment>
<dbReference type="EMBL" id="BEXD01004104">
    <property type="protein sequence ID" value="GBC06858.1"/>
    <property type="molecule type" value="Genomic_DNA"/>
</dbReference>
<dbReference type="PANTHER" id="PTHR44329:SF291">
    <property type="entry name" value="PROTEIN KINASE DOMAIN-CONTAINING PROTEIN"/>
    <property type="match status" value="1"/>
</dbReference>
<protein>
    <recommendedName>
        <fullName evidence="1">Protein kinase domain-containing protein</fullName>
    </recommendedName>
</protein>
<gene>
    <name evidence="2" type="ORF">RclHR1_00710009</name>
</gene>
<dbReference type="InterPro" id="IPR011009">
    <property type="entry name" value="Kinase-like_dom_sf"/>
</dbReference>
<organism evidence="2 3">
    <name type="scientific">Rhizophagus clarus</name>
    <dbReference type="NCBI Taxonomy" id="94130"/>
    <lineage>
        <taxon>Eukaryota</taxon>
        <taxon>Fungi</taxon>
        <taxon>Fungi incertae sedis</taxon>
        <taxon>Mucoromycota</taxon>
        <taxon>Glomeromycotina</taxon>
        <taxon>Glomeromycetes</taxon>
        <taxon>Glomerales</taxon>
        <taxon>Glomeraceae</taxon>
        <taxon>Rhizophagus</taxon>
    </lineage>
</organism>
<evidence type="ECO:0000313" key="2">
    <source>
        <dbReference type="EMBL" id="GBC06858.1"/>
    </source>
</evidence>
<dbReference type="GO" id="GO:0004674">
    <property type="term" value="F:protein serine/threonine kinase activity"/>
    <property type="evidence" value="ECO:0007669"/>
    <property type="project" value="TreeGrafter"/>
</dbReference>
<dbReference type="Pfam" id="PF07714">
    <property type="entry name" value="PK_Tyr_Ser-Thr"/>
    <property type="match status" value="1"/>
</dbReference>
<accession>A0A2Z6RUR9</accession>
<dbReference type="InterPro" id="IPR001245">
    <property type="entry name" value="Ser-Thr/Tyr_kinase_cat_dom"/>
</dbReference>
<name>A0A2Z6RUR9_9GLOM</name>
<keyword evidence="3" id="KW-1185">Reference proteome</keyword>